<dbReference type="Pfam" id="PF12089">
    <property type="entry name" value="DUF3566"/>
    <property type="match status" value="1"/>
</dbReference>
<dbReference type="OrthoDB" id="3240216at2"/>
<name>J0DF66_9BIFI</name>
<feature type="compositionally biased region" description="Polar residues" evidence="1">
    <location>
        <begin position="19"/>
        <end position="36"/>
    </location>
</feature>
<keyword evidence="2" id="KW-0472">Membrane</keyword>
<evidence type="ECO:0000256" key="2">
    <source>
        <dbReference type="SAM" id="Phobius"/>
    </source>
</evidence>
<keyword evidence="5" id="KW-1185">Reference proteome</keyword>
<keyword evidence="2" id="KW-1133">Transmembrane helix</keyword>
<sequence length="199" mass="21032">MTAETPQPQDPRYDARQDASAQQMADPNAETQYTTRDAQEVAARSAVRPAANSGGHARTSQQPGDTSRAGSSSSAGTGSGVPRARRMNLSITRVDPWSVTKMAFMLSIAGAIIQLVAVTLIWFIVDAVGLFDVVNELGTRISSSFNLTDILSLPRVIGAITILSVFEIVIICVMAAIGALLYNVSSRLVGGIHVTLGDD</sequence>
<dbReference type="InterPro" id="IPR021949">
    <property type="entry name" value="DUF3566_TM"/>
</dbReference>
<dbReference type="Proteomes" id="UP000006415">
    <property type="component" value="Unassembled WGS sequence"/>
</dbReference>
<feature type="transmembrane region" description="Helical" evidence="2">
    <location>
        <begin position="103"/>
        <end position="125"/>
    </location>
</feature>
<dbReference type="HOGENOM" id="CLU_046697_2_0_11"/>
<feature type="compositionally biased region" description="Low complexity" evidence="1">
    <location>
        <begin position="66"/>
        <end position="76"/>
    </location>
</feature>
<dbReference type="eggNOG" id="COG3266">
    <property type="taxonomic scope" value="Bacteria"/>
</dbReference>
<dbReference type="EMBL" id="AGZS01000003">
    <property type="protein sequence ID" value="EJD64918.1"/>
    <property type="molecule type" value="Genomic_DNA"/>
</dbReference>
<comment type="caution">
    <text evidence="4">The sequence shown here is derived from an EMBL/GenBank/DDBJ whole genome shotgun (WGS) entry which is preliminary data.</text>
</comment>
<reference evidence="4 5" key="1">
    <citation type="submission" date="2012-01" db="EMBL/GenBank/DDBJ databases">
        <title>The Genome Sequence of Scardovia wiggsiae F0424.</title>
        <authorList>
            <consortium name="The Broad Institute Genome Sequencing Platform"/>
            <person name="Earl A."/>
            <person name="Ward D."/>
            <person name="Feldgarden M."/>
            <person name="Gevers D."/>
            <person name="Izard J."/>
            <person name="Ganesan A."/>
            <person name="Baranova O.V."/>
            <person name="Blanton J.M."/>
            <person name="Tanner A.C."/>
            <person name="Mathney J."/>
            <person name="Dewhirst F.E."/>
            <person name="Young S.K."/>
            <person name="Zeng Q."/>
            <person name="Gargeya S."/>
            <person name="Fitzgerald M."/>
            <person name="Haas B."/>
            <person name="Abouelleil A."/>
            <person name="Alvarado L."/>
            <person name="Arachchi H.M."/>
            <person name="Berlin A."/>
            <person name="Chapman S.B."/>
            <person name="Gearin G."/>
            <person name="Goldberg J."/>
            <person name="Griggs A."/>
            <person name="Gujja S."/>
            <person name="Hansen M."/>
            <person name="Heiman D."/>
            <person name="Howarth C."/>
            <person name="Larimer J."/>
            <person name="Lui A."/>
            <person name="MacDonald P.J.P."/>
            <person name="McCowen C."/>
            <person name="Montmayeur A."/>
            <person name="Murphy C."/>
            <person name="Neiman D."/>
            <person name="Pearson M."/>
            <person name="Priest M."/>
            <person name="Roberts A."/>
            <person name="Saif S."/>
            <person name="Shea T."/>
            <person name="Sisk P."/>
            <person name="Stolte C."/>
            <person name="Sykes S."/>
            <person name="Wortman J."/>
            <person name="Nusbaum C."/>
            <person name="Birren B."/>
        </authorList>
    </citation>
    <scope>NUCLEOTIDE SEQUENCE [LARGE SCALE GENOMIC DNA]</scope>
    <source>
        <strain evidence="4 5">F0424</strain>
    </source>
</reference>
<dbReference type="RefSeq" id="WP_007147857.1">
    <property type="nucleotide sequence ID" value="NZ_AKCI01000001.1"/>
</dbReference>
<accession>J0DF66</accession>
<dbReference type="AlphaFoldDB" id="J0DF66"/>
<feature type="domain" description="DUF3566" evidence="3">
    <location>
        <begin position="85"/>
        <end position="198"/>
    </location>
</feature>
<evidence type="ECO:0000259" key="3">
    <source>
        <dbReference type="Pfam" id="PF12089"/>
    </source>
</evidence>
<feature type="transmembrane region" description="Helical" evidence="2">
    <location>
        <begin position="156"/>
        <end position="182"/>
    </location>
</feature>
<dbReference type="STRING" id="857290.HMPREF9156_00793"/>
<evidence type="ECO:0000313" key="5">
    <source>
        <dbReference type="Proteomes" id="UP000006415"/>
    </source>
</evidence>
<evidence type="ECO:0000313" key="4">
    <source>
        <dbReference type="EMBL" id="EJD64918.1"/>
    </source>
</evidence>
<gene>
    <name evidence="4" type="ORF">HMPREF9156_00793</name>
</gene>
<organism evidence="4 5">
    <name type="scientific">Scardovia wiggsiae F0424</name>
    <dbReference type="NCBI Taxonomy" id="857290"/>
    <lineage>
        <taxon>Bacteria</taxon>
        <taxon>Bacillati</taxon>
        <taxon>Actinomycetota</taxon>
        <taxon>Actinomycetes</taxon>
        <taxon>Bifidobacteriales</taxon>
        <taxon>Bifidobacteriaceae</taxon>
        <taxon>Scardovia</taxon>
    </lineage>
</organism>
<proteinExistence type="predicted"/>
<keyword evidence="2" id="KW-0812">Transmembrane</keyword>
<evidence type="ECO:0000256" key="1">
    <source>
        <dbReference type="SAM" id="MobiDB-lite"/>
    </source>
</evidence>
<feature type="region of interest" description="Disordered" evidence="1">
    <location>
        <begin position="1"/>
        <end position="82"/>
    </location>
</feature>
<dbReference type="GeneID" id="97291600"/>
<protein>
    <recommendedName>
        <fullName evidence="3">DUF3566 domain-containing protein</fullName>
    </recommendedName>
</protein>